<accession>A0AAV4BVV1</accession>
<feature type="region of interest" description="Disordered" evidence="1">
    <location>
        <begin position="21"/>
        <end position="71"/>
    </location>
</feature>
<dbReference type="EMBL" id="BLXT01005398">
    <property type="protein sequence ID" value="GFO22544.1"/>
    <property type="molecule type" value="Genomic_DNA"/>
</dbReference>
<evidence type="ECO:0000313" key="2">
    <source>
        <dbReference type="EMBL" id="GFO22544.1"/>
    </source>
</evidence>
<comment type="caution">
    <text evidence="2">The sequence shown here is derived from an EMBL/GenBank/DDBJ whole genome shotgun (WGS) entry which is preliminary data.</text>
</comment>
<organism evidence="2 3">
    <name type="scientific">Plakobranchus ocellatus</name>
    <dbReference type="NCBI Taxonomy" id="259542"/>
    <lineage>
        <taxon>Eukaryota</taxon>
        <taxon>Metazoa</taxon>
        <taxon>Spiralia</taxon>
        <taxon>Lophotrochozoa</taxon>
        <taxon>Mollusca</taxon>
        <taxon>Gastropoda</taxon>
        <taxon>Heterobranchia</taxon>
        <taxon>Euthyneura</taxon>
        <taxon>Panpulmonata</taxon>
        <taxon>Sacoglossa</taxon>
        <taxon>Placobranchoidea</taxon>
        <taxon>Plakobranchidae</taxon>
        <taxon>Plakobranchus</taxon>
    </lineage>
</organism>
<reference evidence="2 3" key="1">
    <citation type="journal article" date="2021" name="Elife">
        <title>Chloroplast acquisition without the gene transfer in kleptoplastic sea slugs, Plakobranchus ocellatus.</title>
        <authorList>
            <person name="Maeda T."/>
            <person name="Takahashi S."/>
            <person name="Yoshida T."/>
            <person name="Shimamura S."/>
            <person name="Takaki Y."/>
            <person name="Nagai Y."/>
            <person name="Toyoda A."/>
            <person name="Suzuki Y."/>
            <person name="Arimoto A."/>
            <person name="Ishii H."/>
            <person name="Satoh N."/>
            <person name="Nishiyama T."/>
            <person name="Hasebe M."/>
            <person name="Maruyama T."/>
            <person name="Minagawa J."/>
            <person name="Obokata J."/>
            <person name="Shigenobu S."/>
        </authorList>
    </citation>
    <scope>NUCLEOTIDE SEQUENCE [LARGE SCALE GENOMIC DNA]</scope>
</reference>
<gene>
    <name evidence="2" type="ORF">PoB_004904900</name>
</gene>
<proteinExistence type="predicted"/>
<protein>
    <submittedName>
        <fullName evidence="2">Uncharacterized protein</fullName>
    </submittedName>
</protein>
<keyword evidence="3" id="KW-1185">Reference proteome</keyword>
<evidence type="ECO:0000256" key="1">
    <source>
        <dbReference type="SAM" id="MobiDB-lite"/>
    </source>
</evidence>
<dbReference type="AlphaFoldDB" id="A0AAV4BVV1"/>
<name>A0AAV4BVV1_9GAST</name>
<dbReference type="Proteomes" id="UP000735302">
    <property type="component" value="Unassembled WGS sequence"/>
</dbReference>
<evidence type="ECO:0000313" key="3">
    <source>
        <dbReference type="Proteomes" id="UP000735302"/>
    </source>
</evidence>
<sequence length="71" mass="7944">MSAPDVVFEAALAQSLAPSNWGDPRLQKVLKPRPNPRSTRSSSRISIAVRMENPRRRPSCPPKFPNSVYQV</sequence>